<keyword evidence="3" id="KW-1185">Reference proteome</keyword>
<dbReference type="Proteomes" id="UP001285441">
    <property type="component" value="Unassembled WGS sequence"/>
</dbReference>
<reference evidence="2" key="2">
    <citation type="submission" date="2023-06" db="EMBL/GenBank/DDBJ databases">
        <authorList>
            <consortium name="Lawrence Berkeley National Laboratory"/>
            <person name="Haridas S."/>
            <person name="Hensen N."/>
            <person name="Bonometti L."/>
            <person name="Westerberg I."/>
            <person name="Brannstrom I.O."/>
            <person name="Guillou S."/>
            <person name="Cros-Aarteil S."/>
            <person name="Calhoun S."/>
            <person name="Kuo A."/>
            <person name="Mondo S."/>
            <person name="Pangilinan J."/>
            <person name="Riley R."/>
            <person name="LaButti K."/>
            <person name="Andreopoulos B."/>
            <person name="Lipzen A."/>
            <person name="Chen C."/>
            <person name="Yanf M."/>
            <person name="Daum C."/>
            <person name="Ng V."/>
            <person name="Clum A."/>
            <person name="Steindorff A."/>
            <person name="Ohm R."/>
            <person name="Martin F."/>
            <person name="Silar P."/>
            <person name="Natvig D."/>
            <person name="Lalanne C."/>
            <person name="Gautier V."/>
            <person name="Ament-velasquez S.L."/>
            <person name="Kruys A."/>
            <person name="Hutchinson M.I."/>
            <person name="Powell A.J."/>
            <person name="Barry K."/>
            <person name="Miller A.N."/>
            <person name="Grigoriev I.V."/>
            <person name="Debuchy R."/>
            <person name="Gladieux P."/>
            <person name="Thoren M.H."/>
            <person name="Johannesson H."/>
        </authorList>
    </citation>
    <scope>NUCLEOTIDE SEQUENCE</scope>
    <source>
        <strain evidence="2">CBS 232.78</strain>
    </source>
</reference>
<gene>
    <name evidence="2" type="ORF">B0H63DRAFT_240576</name>
</gene>
<feature type="region of interest" description="Disordered" evidence="1">
    <location>
        <begin position="1"/>
        <end position="26"/>
    </location>
</feature>
<evidence type="ECO:0000313" key="3">
    <source>
        <dbReference type="Proteomes" id="UP001285441"/>
    </source>
</evidence>
<dbReference type="EMBL" id="JAULSW010000006">
    <property type="protein sequence ID" value="KAK3378220.1"/>
    <property type="molecule type" value="Genomic_DNA"/>
</dbReference>
<protein>
    <submittedName>
        <fullName evidence="2">Uncharacterized protein</fullName>
    </submittedName>
</protein>
<sequence>MRPSASVPNGRLSQPSHNFFHEPSTREGERHQIRAIPVSSIYYWLPRTWVAMGLEEVGKTVRPQTSDLKPPKCIFHLFPAFCPLPRTSSLSPLDAAAAAAAVLPTASARSVPLTVDLFFDFSRDQHLADTLPPPTPFPVEAQLHPRFAEGAESWCLSSVLTVPDRLPKPFSRFAAFSFWTVSDDQSPSWRVWSLKSSSCCRRPRETEVHSLQHVCHAAQRRPGMAQVARLHRA</sequence>
<comment type="caution">
    <text evidence="2">The sequence shown here is derived from an EMBL/GenBank/DDBJ whole genome shotgun (WGS) entry which is preliminary data.</text>
</comment>
<evidence type="ECO:0000313" key="2">
    <source>
        <dbReference type="EMBL" id="KAK3378220.1"/>
    </source>
</evidence>
<evidence type="ECO:0000256" key="1">
    <source>
        <dbReference type="SAM" id="MobiDB-lite"/>
    </source>
</evidence>
<dbReference type="AlphaFoldDB" id="A0AAE0KL25"/>
<reference evidence="2" key="1">
    <citation type="journal article" date="2023" name="Mol. Phylogenet. Evol.">
        <title>Genome-scale phylogeny and comparative genomics of the fungal order Sordariales.</title>
        <authorList>
            <person name="Hensen N."/>
            <person name="Bonometti L."/>
            <person name="Westerberg I."/>
            <person name="Brannstrom I.O."/>
            <person name="Guillou S."/>
            <person name="Cros-Aarteil S."/>
            <person name="Calhoun S."/>
            <person name="Haridas S."/>
            <person name="Kuo A."/>
            <person name="Mondo S."/>
            <person name="Pangilinan J."/>
            <person name="Riley R."/>
            <person name="LaButti K."/>
            <person name="Andreopoulos B."/>
            <person name="Lipzen A."/>
            <person name="Chen C."/>
            <person name="Yan M."/>
            <person name="Daum C."/>
            <person name="Ng V."/>
            <person name="Clum A."/>
            <person name="Steindorff A."/>
            <person name="Ohm R.A."/>
            <person name="Martin F."/>
            <person name="Silar P."/>
            <person name="Natvig D.O."/>
            <person name="Lalanne C."/>
            <person name="Gautier V."/>
            <person name="Ament-Velasquez S.L."/>
            <person name="Kruys A."/>
            <person name="Hutchinson M.I."/>
            <person name="Powell A.J."/>
            <person name="Barry K."/>
            <person name="Miller A.N."/>
            <person name="Grigoriev I.V."/>
            <person name="Debuchy R."/>
            <person name="Gladieux P."/>
            <person name="Hiltunen Thoren M."/>
            <person name="Johannesson H."/>
        </authorList>
    </citation>
    <scope>NUCLEOTIDE SEQUENCE</scope>
    <source>
        <strain evidence="2">CBS 232.78</strain>
    </source>
</reference>
<accession>A0AAE0KL25</accession>
<organism evidence="2 3">
    <name type="scientific">Podospora didyma</name>
    <dbReference type="NCBI Taxonomy" id="330526"/>
    <lineage>
        <taxon>Eukaryota</taxon>
        <taxon>Fungi</taxon>
        <taxon>Dikarya</taxon>
        <taxon>Ascomycota</taxon>
        <taxon>Pezizomycotina</taxon>
        <taxon>Sordariomycetes</taxon>
        <taxon>Sordariomycetidae</taxon>
        <taxon>Sordariales</taxon>
        <taxon>Podosporaceae</taxon>
        <taxon>Podospora</taxon>
    </lineage>
</organism>
<name>A0AAE0KL25_9PEZI</name>
<proteinExistence type="predicted"/>